<organism evidence="1 2">
    <name type="scientific">Mangrovactinospora gilvigrisea</name>
    <dbReference type="NCBI Taxonomy" id="1428644"/>
    <lineage>
        <taxon>Bacteria</taxon>
        <taxon>Bacillati</taxon>
        <taxon>Actinomycetota</taxon>
        <taxon>Actinomycetes</taxon>
        <taxon>Kitasatosporales</taxon>
        <taxon>Streptomycetaceae</taxon>
        <taxon>Mangrovactinospora</taxon>
    </lineage>
</organism>
<dbReference type="STRING" id="1428644.BIV57_00575"/>
<proteinExistence type="predicted"/>
<protein>
    <submittedName>
        <fullName evidence="1">Uncharacterized protein</fullName>
    </submittedName>
</protein>
<sequence length="89" mass="9053">MSRPADSPLSAFQASAALGRHAASRAVTLLEEAARHPAGSPARTGLAAEAGAWAQLRAAEATLMLAVRSQALEAGLENVALALDQRPAP</sequence>
<dbReference type="EMBL" id="MLCF01000002">
    <property type="protein sequence ID" value="OIV39373.1"/>
    <property type="molecule type" value="Genomic_DNA"/>
</dbReference>
<gene>
    <name evidence="1" type="ORF">BIV57_00575</name>
</gene>
<name>A0A1J7BLB4_9ACTN</name>
<evidence type="ECO:0000313" key="2">
    <source>
        <dbReference type="Proteomes" id="UP000243342"/>
    </source>
</evidence>
<dbReference type="RefSeq" id="WP_071654575.1">
    <property type="nucleotide sequence ID" value="NZ_MLCF01000002.1"/>
</dbReference>
<accession>A0A1J7BLB4</accession>
<comment type="caution">
    <text evidence="1">The sequence shown here is derived from an EMBL/GenBank/DDBJ whole genome shotgun (WGS) entry which is preliminary data.</text>
</comment>
<evidence type="ECO:0000313" key="1">
    <source>
        <dbReference type="EMBL" id="OIV39373.1"/>
    </source>
</evidence>
<reference evidence="1 2" key="1">
    <citation type="submission" date="2016-10" db="EMBL/GenBank/DDBJ databases">
        <title>Genome sequence of Streptomyces gilvigriseus MUSC 26.</title>
        <authorList>
            <person name="Lee L.-H."/>
            <person name="Ser H.-L."/>
        </authorList>
    </citation>
    <scope>NUCLEOTIDE SEQUENCE [LARGE SCALE GENOMIC DNA]</scope>
    <source>
        <strain evidence="1 2">MUSC 26</strain>
    </source>
</reference>
<dbReference type="AlphaFoldDB" id="A0A1J7BLB4"/>
<keyword evidence="2" id="KW-1185">Reference proteome</keyword>
<dbReference type="Proteomes" id="UP000243342">
    <property type="component" value="Unassembled WGS sequence"/>
</dbReference>